<dbReference type="RefSeq" id="WP_341865463.1">
    <property type="nucleotide sequence ID" value="NZ_KK853997.1"/>
</dbReference>
<feature type="transmembrane region" description="Helical" evidence="2">
    <location>
        <begin position="62"/>
        <end position="85"/>
    </location>
</feature>
<sequence>MAPNERAAARHWHLYGAAAAASAVVPWVFFRAARLADWRVRHPVIDPEDDSPGLASNMGNVLAAPLFGLAVLVCLALPVAWGFAAFRALAGRTAGRLPSVAATSQGGSLLLAVPAARSLPHGWWWAAALLAAALLALLAARPRAGPTGPRSPDGPTGPRSPDGTPCGPTTRVRPAVEPCGGSQTDDRLRITLGCPSCVGGRTGGDGMSNAGLLHQVRMVRAGVGDPRAMVAEFRSSAVVVPQDADGALWAGDEGGVRWIHAFTDEAELAAFAGARGFTGSEIPYLTVLGSRLLDVAVPAAGVPCGVALNAAGAQPMLFPPVRGVVPDASSVDARAVAGAAAAGGRF</sequence>
<dbReference type="HOGENOM" id="CLU_801173_0_0_11"/>
<feature type="region of interest" description="Disordered" evidence="1">
    <location>
        <begin position="144"/>
        <end position="184"/>
    </location>
</feature>
<keyword evidence="2" id="KW-0812">Transmembrane</keyword>
<evidence type="ECO:0000256" key="2">
    <source>
        <dbReference type="SAM" id="Phobius"/>
    </source>
</evidence>
<evidence type="ECO:0000313" key="3">
    <source>
        <dbReference type="EMBL" id="KDN80676.1"/>
    </source>
</evidence>
<comment type="caution">
    <text evidence="3">The sequence shown here is derived from an EMBL/GenBank/DDBJ whole genome shotgun (WGS) entry which is preliminary data.</text>
</comment>
<feature type="transmembrane region" description="Helical" evidence="2">
    <location>
        <begin position="12"/>
        <end position="30"/>
    </location>
</feature>
<dbReference type="eggNOG" id="ENOG502ZEFV">
    <property type="taxonomic scope" value="Bacteria"/>
</dbReference>
<reference evidence="3 4" key="1">
    <citation type="submission" date="2014-05" db="EMBL/GenBank/DDBJ databases">
        <title>Draft Genome Sequence of Kitasatospora cheerisanensis KCTC 2395.</title>
        <authorList>
            <person name="Nam D.H."/>
        </authorList>
    </citation>
    <scope>NUCLEOTIDE SEQUENCE [LARGE SCALE GENOMIC DNA]</scope>
    <source>
        <strain evidence="3 4">KCTC 2395</strain>
    </source>
</reference>
<keyword evidence="2" id="KW-1133">Transmembrane helix</keyword>
<keyword evidence="2" id="KW-0472">Membrane</keyword>
<feature type="transmembrane region" description="Helical" evidence="2">
    <location>
        <begin position="122"/>
        <end position="140"/>
    </location>
</feature>
<evidence type="ECO:0000313" key="4">
    <source>
        <dbReference type="Proteomes" id="UP000027178"/>
    </source>
</evidence>
<protein>
    <recommendedName>
        <fullName evidence="5">SseB protein N-terminal domain-containing protein</fullName>
    </recommendedName>
</protein>
<dbReference type="AlphaFoldDB" id="A0A066YRJ9"/>
<name>A0A066YRJ9_9ACTN</name>
<accession>A0A066YRJ9</accession>
<dbReference type="Proteomes" id="UP000027178">
    <property type="component" value="Unassembled WGS sequence"/>
</dbReference>
<gene>
    <name evidence="3" type="ORF">KCH_75940</name>
</gene>
<dbReference type="PATRIC" id="fig|1348663.4.peg.7346"/>
<proteinExistence type="predicted"/>
<dbReference type="EMBL" id="JNBY01000165">
    <property type="protein sequence ID" value="KDN80676.1"/>
    <property type="molecule type" value="Genomic_DNA"/>
</dbReference>
<organism evidence="3 4">
    <name type="scientific">Kitasatospora cheerisanensis KCTC 2395</name>
    <dbReference type="NCBI Taxonomy" id="1348663"/>
    <lineage>
        <taxon>Bacteria</taxon>
        <taxon>Bacillati</taxon>
        <taxon>Actinomycetota</taxon>
        <taxon>Actinomycetes</taxon>
        <taxon>Kitasatosporales</taxon>
        <taxon>Streptomycetaceae</taxon>
        <taxon>Kitasatospora</taxon>
    </lineage>
</organism>
<evidence type="ECO:0000256" key="1">
    <source>
        <dbReference type="SAM" id="MobiDB-lite"/>
    </source>
</evidence>
<keyword evidence="4" id="KW-1185">Reference proteome</keyword>
<evidence type="ECO:0008006" key="5">
    <source>
        <dbReference type="Google" id="ProtNLM"/>
    </source>
</evidence>